<evidence type="ECO:0000256" key="11">
    <source>
        <dbReference type="PIRSR" id="PIRSR605959-2"/>
    </source>
</evidence>
<dbReference type="InterPro" id="IPR036462">
    <property type="entry name" value="Fumarylacetoacetase_N_sf"/>
</dbReference>
<dbReference type="GO" id="GO:0004334">
    <property type="term" value="F:fumarylacetoacetase activity"/>
    <property type="evidence" value="ECO:0007669"/>
    <property type="project" value="UniProtKB-UniRule"/>
</dbReference>
<feature type="binding site" evidence="11">
    <location>
        <position position="251"/>
    </location>
    <ligand>
        <name>substrate</name>
    </ligand>
</feature>
<feature type="binding site" evidence="12">
    <location>
        <position position="206"/>
    </location>
    <ligand>
        <name>Ca(2+)</name>
        <dbReference type="ChEBI" id="CHEBI:29108"/>
    </ligand>
</feature>
<keyword evidence="4 12" id="KW-0479">Metal-binding</keyword>
<feature type="binding site" evidence="11">
    <location>
        <position position="149"/>
    </location>
    <ligand>
        <name>substrate</name>
    </ligand>
</feature>
<dbReference type="STRING" id="1392247.A0A3N4KFX7"/>
<gene>
    <name evidence="16" type="ORF">P167DRAFT_560572</name>
</gene>
<evidence type="ECO:0000256" key="13">
    <source>
        <dbReference type="RuleBase" id="RU366008"/>
    </source>
</evidence>
<proteinExistence type="inferred from homology"/>
<feature type="binding site" evidence="12">
    <location>
        <position position="260"/>
    </location>
    <ligand>
        <name>Mg(2+)</name>
        <dbReference type="ChEBI" id="CHEBI:18420"/>
    </ligand>
</feature>
<feature type="active site" description="Proton acceptor" evidence="10">
    <location>
        <position position="140"/>
    </location>
</feature>
<dbReference type="PANTHER" id="PTHR43069">
    <property type="entry name" value="FUMARYLACETOACETASE"/>
    <property type="match status" value="1"/>
</dbReference>
<evidence type="ECO:0000313" key="17">
    <source>
        <dbReference type="Proteomes" id="UP000277580"/>
    </source>
</evidence>
<evidence type="ECO:0000259" key="15">
    <source>
        <dbReference type="Pfam" id="PF09298"/>
    </source>
</evidence>
<dbReference type="Pfam" id="PF01557">
    <property type="entry name" value="FAA_hydrolase"/>
    <property type="match status" value="1"/>
</dbReference>
<comment type="similarity">
    <text evidence="2 13">Belongs to the FAH family.</text>
</comment>
<evidence type="ECO:0000256" key="5">
    <source>
        <dbReference type="ARBA" id="ARBA00022801"/>
    </source>
</evidence>
<evidence type="ECO:0000256" key="2">
    <source>
        <dbReference type="ARBA" id="ARBA00010211"/>
    </source>
</evidence>
<feature type="domain" description="Fumarylacetoacetase N-terminal" evidence="15">
    <location>
        <begin position="17"/>
        <end position="125"/>
    </location>
</feature>
<keyword evidence="7 12" id="KW-0460">Magnesium</keyword>
<dbReference type="GO" id="GO:0046872">
    <property type="term" value="F:metal ion binding"/>
    <property type="evidence" value="ECO:0007669"/>
    <property type="project" value="UniProtKB-UniRule"/>
</dbReference>
<feature type="binding site" evidence="12">
    <location>
        <position position="240"/>
    </location>
    <ligand>
        <name>Mg(2+)</name>
        <dbReference type="ChEBI" id="CHEBI:18420"/>
    </ligand>
</feature>
<comment type="pathway">
    <text evidence="1 13">Amino-acid degradation; L-phenylalanine degradation; acetoacetate and fumarate from L-phenylalanine: step 6/6.</text>
</comment>
<dbReference type="EMBL" id="ML119164">
    <property type="protein sequence ID" value="RPB08378.1"/>
    <property type="molecule type" value="Genomic_DNA"/>
</dbReference>
<evidence type="ECO:0000256" key="12">
    <source>
        <dbReference type="PIRSR" id="PIRSR605959-3"/>
    </source>
</evidence>
<keyword evidence="5 13" id="KW-0378">Hydrolase</keyword>
<feature type="binding site" evidence="12">
    <location>
        <position position="240"/>
    </location>
    <ligand>
        <name>Ca(2+)</name>
        <dbReference type="ChEBI" id="CHEBI:29108"/>
    </ligand>
</feature>
<evidence type="ECO:0000256" key="6">
    <source>
        <dbReference type="ARBA" id="ARBA00022837"/>
    </source>
</evidence>
<dbReference type="GO" id="GO:0006572">
    <property type="term" value="P:L-tyrosine catabolic process"/>
    <property type="evidence" value="ECO:0007669"/>
    <property type="project" value="UniProtKB-UniRule"/>
</dbReference>
<evidence type="ECO:0000256" key="8">
    <source>
        <dbReference type="ARBA" id="ARBA00022878"/>
    </source>
</evidence>
<feature type="binding site" evidence="12">
    <location>
        <position position="264"/>
    </location>
    <ligand>
        <name>Mg(2+)</name>
        <dbReference type="ChEBI" id="CHEBI:18420"/>
    </ligand>
</feature>
<accession>A0A3N4KFX7</accession>
<dbReference type="GO" id="GO:0006559">
    <property type="term" value="P:L-phenylalanine catabolic process"/>
    <property type="evidence" value="ECO:0007669"/>
    <property type="project" value="UniProtKB-UniRule"/>
</dbReference>
<dbReference type="InterPro" id="IPR005959">
    <property type="entry name" value="Fumarylacetoacetase"/>
</dbReference>
<dbReference type="InterPro" id="IPR011234">
    <property type="entry name" value="Fumarylacetoacetase-like_C"/>
</dbReference>
<dbReference type="FunFam" id="3.90.850.10:FF:000009">
    <property type="entry name" value="Fumarylacetoacetase"/>
    <property type="match status" value="1"/>
</dbReference>
<dbReference type="Gene3D" id="3.90.850.10">
    <property type="entry name" value="Fumarylacetoacetase-like, C-terminal domain"/>
    <property type="match status" value="1"/>
</dbReference>
<feature type="binding site" evidence="12">
    <location>
        <position position="208"/>
    </location>
    <ligand>
        <name>Ca(2+)</name>
        <dbReference type="ChEBI" id="CHEBI:29108"/>
    </ligand>
</feature>
<evidence type="ECO:0000256" key="4">
    <source>
        <dbReference type="ARBA" id="ARBA00022723"/>
    </source>
</evidence>
<dbReference type="InterPro" id="IPR036663">
    <property type="entry name" value="Fumarylacetoacetase_C_sf"/>
</dbReference>
<feature type="domain" description="Fumarylacetoacetase-like C-terminal" evidence="14">
    <location>
        <begin position="132"/>
        <end position="423"/>
    </location>
</feature>
<dbReference type="EC" id="3.7.1.2" evidence="3 13"/>
<dbReference type="OrthoDB" id="9971669at2759"/>
<evidence type="ECO:0000256" key="10">
    <source>
        <dbReference type="PIRSR" id="PIRSR605959-1"/>
    </source>
</evidence>
<evidence type="ECO:0000259" key="14">
    <source>
        <dbReference type="Pfam" id="PF01557"/>
    </source>
</evidence>
<dbReference type="UniPathway" id="UPA00139">
    <property type="reaction ID" value="UER00341"/>
</dbReference>
<dbReference type="Gene3D" id="2.30.30.230">
    <property type="entry name" value="Fumarylacetoacetase, N-terminal domain"/>
    <property type="match status" value="1"/>
</dbReference>
<feature type="binding site" evidence="12">
    <location>
        <position position="133"/>
    </location>
    <ligand>
        <name>Ca(2+)</name>
        <dbReference type="ChEBI" id="CHEBI:29108"/>
    </ligand>
</feature>
<keyword evidence="8 13" id="KW-0828">Tyrosine catabolism</keyword>
<dbReference type="PANTHER" id="PTHR43069:SF2">
    <property type="entry name" value="FUMARYLACETOACETASE"/>
    <property type="match status" value="1"/>
</dbReference>
<evidence type="ECO:0000256" key="1">
    <source>
        <dbReference type="ARBA" id="ARBA00004782"/>
    </source>
</evidence>
<keyword evidence="6 12" id="KW-0106">Calcium</keyword>
<keyword evidence="9 13" id="KW-0585">Phenylalanine catabolism</keyword>
<sequence length="429" mass="46459">MTSWLQIPTGSHFGLSNIPFGIITTPAYPSPHPAIAIGAHALDLHIFTLSGGFTALPEFTSSHVFTSHSTLNEFAALGRPAHRLVREYLQSVLAEDTPHPEVLKDNEALQKSCLFLLDDVTMHLPLQIGDYTDFYAGRHHAFNVGTLFRGPANALQPNYEHMPIGYHGRASSVVVSGTPVVRPRGQVLEKPGGAPVVKPCGKLDFELELGAFLCRDSTMGESVEVGEAAEWLFGVVLLNDWSARDVQAWEYVPLGPFTSKSFATSISPWVVLMDALEPFRTAPLQRSDGAALLSQYLQEAEKNSVYDINLEILLNTPKGSTYTISKTSSRNLLYSFPQMIAHHTITGCPMRTGDLLGTGTISGTERESLGSLLEASRNGAEAVVLGDGNDGEKVERCWLEDGDEVILKGVCGEGVGFGEVRGVVRPARS</sequence>
<dbReference type="GO" id="GO:1902000">
    <property type="term" value="P:homogentisate catabolic process"/>
    <property type="evidence" value="ECO:0007669"/>
    <property type="project" value="TreeGrafter"/>
</dbReference>
<evidence type="ECO:0000256" key="3">
    <source>
        <dbReference type="ARBA" id="ARBA00012094"/>
    </source>
</evidence>
<organism evidence="16 17">
    <name type="scientific">Morchella conica CCBAS932</name>
    <dbReference type="NCBI Taxonomy" id="1392247"/>
    <lineage>
        <taxon>Eukaryota</taxon>
        <taxon>Fungi</taxon>
        <taxon>Dikarya</taxon>
        <taxon>Ascomycota</taxon>
        <taxon>Pezizomycotina</taxon>
        <taxon>Pezizomycetes</taxon>
        <taxon>Pezizales</taxon>
        <taxon>Morchellaceae</taxon>
        <taxon>Morchella</taxon>
    </lineage>
</organism>
<protein>
    <recommendedName>
        <fullName evidence="3 13">Fumarylacetoacetase</fullName>
        <ecNumber evidence="3 13">3.7.1.2</ecNumber>
    </recommendedName>
    <alternativeName>
        <fullName evidence="13">Fumarylacetoacetate hydrolase</fullName>
    </alternativeName>
</protein>
<dbReference type="InParanoid" id="A0A3N4KFX7"/>
<evidence type="ECO:0000256" key="7">
    <source>
        <dbReference type="ARBA" id="ARBA00022842"/>
    </source>
</evidence>
<comment type="cofactor">
    <cofactor evidence="13">
        <name>Mg(2+)</name>
        <dbReference type="ChEBI" id="CHEBI:18420"/>
    </cofactor>
    <cofactor evidence="13">
        <name>Ca(2+)</name>
        <dbReference type="ChEBI" id="CHEBI:29108"/>
    </cofactor>
</comment>
<evidence type="ECO:0000313" key="16">
    <source>
        <dbReference type="EMBL" id="RPB08378.1"/>
    </source>
</evidence>
<feature type="binding site" evidence="11">
    <location>
        <position position="247"/>
    </location>
    <ligand>
        <name>substrate</name>
    </ligand>
</feature>
<dbReference type="SUPFAM" id="SSF63433">
    <property type="entry name" value="Fumarylacetoacetate hydrolase, FAH, N-terminal domain"/>
    <property type="match status" value="1"/>
</dbReference>
<reference evidence="16 17" key="1">
    <citation type="journal article" date="2018" name="Nat. Ecol. Evol.">
        <title>Pezizomycetes genomes reveal the molecular basis of ectomycorrhizal truffle lifestyle.</title>
        <authorList>
            <person name="Murat C."/>
            <person name="Payen T."/>
            <person name="Noel B."/>
            <person name="Kuo A."/>
            <person name="Morin E."/>
            <person name="Chen J."/>
            <person name="Kohler A."/>
            <person name="Krizsan K."/>
            <person name="Balestrini R."/>
            <person name="Da Silva C."/>
            <person name="Montanini B."/>
            <person name="Hainaut M."/>
            <person name="Levati E."/>
            <person name="Barry K.W."/>
            <person name="Belfiori B."/>
            <person name="Cichocki N."/>
            <person name="Clum A."/>
            <person name="Dockter R.B."/>
            <person name="Fauchery L."/>
            <person name="Guy J."/>
            <person name="Iotti M."/>
            <person name="Le Tacon F."/>
            <person name="Lindquist E.A."/>
            <person name="Lipzen A."/>
            <person name="Malagnac F."/>
            <person name="Mello A."/>
            <person name="Molinier V."/>
            <person name="Miyauchi S."/>
            <person name="Poulain J."/>
            <person name="Riccioni C."/>
            <person name="Rubini A."/>
            <person name="Sitrit Y."/>
            <person name="Splivallo R."/>
            <person name="Traeger S."/>
            <person name="Wang M."/>
            <person name="Zifcakova L."/>
            <person name="Wipf D."/>
            <person name="Zambonelli A."/>
            <person name="Paolocci F."/>
            <person name="Nowrousian M."/>
            <person name="Ottonello S."/>
            <person name="Baldrian P."/>
            <person name="Spatafora J.W."/>
            <person name="Henrissat B."/>
            <person name="Nagy L.G."/>
            <person name="Aury J.M."/>
            <person name="Wincker P."/>
            <person name="Grigoriev I.V."/>
            <person name="Bonfante P."/>
            <person name="Martin F.M."/>
        </authorList>
    </citation>
    <scope>NUCLEOTIDE SEQUENCE [LARGE SCALE GENOMIC DNA]</scope>
    <source>
        <strain evidence="16 17">CCBAS932</strain>
    </source>
</reference>
<dbReference type="NCBIfam" id="TIGR01266">
    <property type="entry name" value="fum_ac_acetase"/>
    <property type="match status" value="1"/>
</dbReference>
<dbReference type="Pfam" id="PF09298">
    <property type="entry name" value="FAA_hydrolase_N"/>
    <property type="match status" value="1"/>
</dbReference>
<keyword evidence="17" id="KW-1185">Reference proteome</keyword>
<dbReference type="InterPro" id="IPR015377">
    <property type="entry name" value="Fumarylacetoacetase_N"/>
</dbReference>
<comment type="catalytic activity">
    <reaction evidence="13">
        <text>4-fumarylacetoacetate + H2O = acetoacetate + fumarate + H(+)</text>
        <dbReference type="Rhea" id="RHEA:10244"/>
        <dbReference type="ChEBI" id="CHEBI:13705"/>
        <dbReference type="ChEBI" id="CHEBI:15377"/>
        <dbReference type="ChEBI" id="CHEBI:15378"/>
        <dbReference type="ChEBI" id="CHEBI:18034"/>
        <dbReference type="ChEBI" id="CHEBI:29806"/>
        <dbReference type="EC" id="3.7.1.2"/>
    </reaction>
</comment>
<name>A0A3N4KFX7_9PEZI</name>
<evidence type="ECO:0000256" key="9">
    <source>
        <dbReference type="ARBA" id="ARBA00023232"/>
    </source>
</evidence>
<feature type="binding site" evidence="11">
    <location>
        <position position="135"/>
    </location>
    <ligand>
        <name>substrate</name>
    </ligand>
</feature>
<dbReference type="AlphaFoldDB" id="A0A3N4KFX7"/>
<dbReference type="SUPFAM" id="SSF56529">
    <property type="entry name" value="FAH"/>
    <property type="match status" value="1"/>
</dbReference>
<feature type="binding site" evidence="11">
    <location>
        <position position="360"/>
    </location>
    <ligand>
        <name>substrate</name>
    </ligand>
</feature>
<dbReference type="Proteomes" id="UP000277580">
    <property type="component" value="Unassembled WGS sequence"/>
</dbReference>